<dbReference type="AlphaFoldDB" id="A0A8X6QS85"/>
<keyword evidence="7" id="KW-0732">Signal</keyword>
<comment type="similarity">
    <text evidence="2">Belongs to the IFI6/IFI27 family.</text>
</comment>
<dbReference type="InterPro" id="IPR009311">
    <property type="entry name" value="IFI6/IFI27-like"/>
</dbReference>
<feature type="region of interest" description="Disordered" evidence="6">
    <location>
        <begin position="147"/>
        <end position="175"/>
    </location>
</feature>
<protein>
    <submittedName>
        <fullName evidence="8">Uncharacterized protein</fullName>
    </submittedName>
</protein>
<feature type="compositionally biased region" description="Polar residues" evidence="6">
    <location>
        <begin position="164"/>
        <end position="174"/>
    </location>
</feature>
<feature type="signal peptide" evidence="7">
    <location>
        <begin position="1"/>
        <end position="22"/>
    </location>
</feature>
<dbReference type="PANTHER" id="PTHR16932:SF18">
    <property type="entry name" value="INTERFERON, ALPHA-INDUCIBLE PROTEIN 27-LIKE 2"/>
    <property type="match status" value="1"/>
</dbReference>
<proteinExistence type="inferred from homology"/>
<dbReference type="InterPro" id="IPR038213">
    <property type="entry name" value="IFI6/IFI27-like_sf"/>
</dbReference>
<organism evidence="8 9">
    <name type="scientific">Nephila pilipes</name>
    <name type="common">Giant wood spider</name>
    <name type="synonym">Nephila maculata</name>
    <dbReference type="NCBI Taxonomy" id="299642"/>
    <lineage>
        <taxon>Eukaryota</taxon>
        <taxon>Metazoa</taxon>
        <taxon>Ecdysozoa</taxon>
        <taxon>Arthropoda</taxon>
        <taxon>Chelicerata</taxon>
        <taxon>Arachnida</taxon>
        <taxon>Araneae</taxon>
        <taxon>Araneomorphae</taxon>
        <taxon>Entelegynae</taxon>
        <taxon>Araneoidea</taxon>
        <taxon>Nephilidae</taxon>
        <taxon>Nephila</taxon>
    </lineage>
</organism>
<evidence type="ECO:0000313" key="9">
    <source>
        <dbReference type="Proteomes" id="UP000887013"/>
    </source>
</evidence>
<evidence type="ECO:0000256" key="3">
    <source>
        <dbReference type="ARBA" id="ARBA00022692"/>
    </source>
</evidence>
<dbReference type="Pfam" id="PF06140">
    <property type="entry name" value="Ifi-6-16"/>
    <property type="match status" value="1"/>
</dbReference>
<dbReference type="EMBL" id="BMAW01083370">
    <property type="protein sequence ID" value="GFU33714.1"/>
    <property type="molecule type" value="Genomic_DNA"/>
</dbReference>
<keyword evidence="4" id="KW-1133">Transmembrane helix</keyword>
<gene>
    <name evidence="8" type="ORF">NPIL_562971</name>
</gene>
<evidence type="ECO:0000313" key="8">
    <source>
        <dbReference type="EMBL" id="GFU33714.1"/>
    </source>
</evidence>
<name>A0A8X6QS85_NEPPI</name>
<keyword evidence="3" id="KW-0812">Transmembrane</keyword>
<comment type="subcellular location">
    <subcellularLocation>
        <location evidence="1">Membrane</location>
        <topology evidence="1">Multi-pass membrane protein</topology>
    </subcellularLocation>
</comment>
<feature type="chain" id="PRO_5036487016" evidence="7">
    <location>
        <begin position="23"/>
        <end position="194"/>
    </location>
</feature>
<dbReference type="PANTHER" id="PTHR16932">
    <property type="entry name" value="INTERFERON ALPHA-INDUCIBLE PROTEIN 27"/>
    <property type="match status" value="1"/>
</dbReference>
<reference evidence="8" key="1">
    <citation type="submission" date="2020-08" db="EMBL/GenBank/DDBJ databases">
        <title>Multicomponent nature underlies the extraordinary mechanical properties of spider dragline silk.</title>
        <authorList>
            <person name="Kono N."/>
            <person name="Nakamura H."/>
            <person name="Mori M."/>
            <person name="Yoshida Y."/>
            <person name="Ohtoshi R."/>
            <person name="Malay A.D."/>
            <person name="Moran D.A.P."/>
            <person name="Tomita M."/>
            <person name="Numata K."/>
            <person name="Arakawa K."/>
        </authorList>
    </citation>
    <scope>NUCLEOTIDE SEQUENCE</scope>
</reference>
<feature type="compositionally biased region" description="Basic and acidic residues" evidence="6">
    <location>
        <begin position="147"/>
        <end position="158"/>
    </location>
</feature>
<evidence type="ECO:0000256" key="2">
    <source>
        <dbReference type="ARBA" id="ARBA00007262"/>
    </source>
</evidence>
<evidence type="ECO:0000256" key="7">
    <source>
        <dbReference type="SAM" id="SignalP"/>
    </source>
</evidence>
<comment type="caution">
    <text evidence="8">The sequence shown here is derived from an EMBL/GenBank/DDBJ whole genome shotgun (WGS) entry which is preliminary data.</text>
</comment>
<evidence type="ECO:0000256" key="4">
    <source>
        <dbReference type="ARBA" id="ARBA00022989"/>
    </source>
</evidence>
<keyword evidence="9" id="KW-1185">Reference proteome</keyword>
<dbReference type="Proteomes" id="UP000887013">
    <property type="component" value="Unassembled WGS sequence"/>
</dbReference>
<dbReference type="GO" id="GO:0016020">
    <property type="term" value="C:membrane"/>
    <property type="evidence" value="ECO:0007669"/>
    <property type="project" value="UniProtKB-SubCell"/>
</dbReference>
<evidence type="ECO:0000256" key="6">
    <source>
        <dbReference type="SAM" id="MobiDB-lite"/>
    </source>
</evidence>
<dbReference type="OrthoDB" id="6437073at2759"/>
<evidence type="ECO:0000256" key="1">
    <source>
        <dbReference type="ARBA" id="ARBA00004141"/>
    </source>
</evidence>
<evidence type="ECO:0000256" key="5">
    <source>
        <dbReference type="ARBA" id="ARBA00023136"/>
    </source>
</evidence>
<dbReference type="Gene3D" id="6.10.110.10">
    <property type="match status" value="1"/>
</dbReference>
<accession>A0A8X6QS85</accession>
<sequence length="194" mass="19991">MFSTLKVVILIFLYLTQNICYCSHSCGEDNHGRNQNFWDTVKETVSEASKNDILTFGLKTAALAGTAIVGAPVLVSAAGFGAGGIAAGSLAATVQGLWFGGSLAGMSGAAFAGLQSIGAAGLGVVAKTAIVTASGAAVKAFDVLKGDSKPESKDEGEPKAQGYTEGNTESYTETTIRRCEEIRTKTYSESKSCN</sequence>
<keyword evidence="5" id="KW-0472">Membrane</keyword>